<name>A0A6I8W8C4_DROPS</name>
<evidence type="ECO:0000256" key="1">
    <source>
        <dbReference type="ARBA" id="ARBA00023157"/>
    </source>
</evidence>
<protein>
    <submittedName>
        <fullName evidence="4">Vitellogenin receptor</fullName>
    </submittedName>
</protein>
<dbReference type="InterPro" id="IPR002172">
    <property type="entry name" value="LDrepeatLR_classA_rpt"/>
</dbReference>
<keyword evidence="3" id="KW-1185">Reference proteome</keyword>
<reference evidence="4" key="1">
    <citation type="submission" date="2025-08" db="UniProtKB">
        <authorList>
            <consortium name="RefSeq"/>
        </authorList>
    </citation>
    <scope>IDENTIFICATION</scope>
    <source>
        <strain evidence="4">MV-25-SWS-2005</strain>
        <tissue evidence="4">Whole body</tissue>
    </source>
</reference>
<evidence type="ECO:0000313" key="3">
    <source>
        <dbReference type="Proteomes" id="UP000001819"/>
    </source>
</evidence>
<dbReference type="RefSeq" id="XP_033239623.1">
    <property type="nucleotide sequence ID" value="XM_033383732.1"/>
</dbReference>
<comment type="caution">
    <text evidence="2">Lacks conserved residue(s) required for the propagation of feature annotation.</text>
</comment>
<dbReference type="AlphaFoldDB" id="A0A6I8W8C4"/>
<dbReference type="KEGG" id="dpo:6900911"/>
<dbReference type="Proteomes" id="UP000001819">
    <property type="component" value="Chromosome X"/>
</dbReference>
<dbReference type="InParanoid" id="A0A6I8W8C4"/>
<evidence type="ECO:0000256" key="2">
    <source>
        <dbReference type="PROSITE-ProRule" id="PRU00124"/>
    </source>
</evidence>
<evidence type="ECO:0000313" key="4">
    <source>
        <dbReference type="RefSeq" id="XP_033239623.1"/>
    </source>
</evidence>
<organism evidence="3 4">
    <name type="scientific">Drosophila pseudoobscura pseudoobscura</name>
    <name type="common">Fruit fly</name>
    <dbReference type="NCBI Taxonomy" id="46245"/>
    <lineage>
        <taxon>Eukaryota</taxon>
        <taxon>Metazoa</taxon>
        <taxon>Ecdysozoa</taxon>
        <taxon>Arthropoda</taxon>
        <taxon>Hexapoda</taxon>
        <taxon>Insecta</taxon>
        <taxon>Pterygota</taxon>
        <taxon>Neoptera</taxon>
        <taxon>Endopterygota</taxon>
        <taxon>Diptera</taxon>
        <taxon>Brachycera</taxon>
        <taxon>Muscomorpha</taxon>
        <taxon>Ephydroidea</taxon>
        <taxon>Drosophilidae</taxon>
        <taxon>Drosophila</taxon>
        <taxon>Sophophora</taxon>
    </lineage>
</organism>
<keyword evidence="1" id="KW-1015">Disulfide bond</keyword>
<accession>A0A6I8W8C4</accession>
<sequence>MKWDVPYDCQFSCQSGGCFDKALICDGTTCDNCENVHDEADCCKLPGDFQCAMVQTICLPRIFLRTEQDEEGAERLGQIKQKQGLKTSQ</sequence>
<proteinExistence type="predicted"/>
<gene>
    <name evidence="4" type="primary">LOC6900911</name>
</gene>
<keyword evidence="4" id="KW-0675">Receptor</keyword>
<dbReference type="PROSITE" id="PS50068">
    <property type="entry name" value="LDLRA_2"/>
    <property type="match status" value="1"/>
</dbReference>